<dbReference type="InterPro" id="IPR039421">
    <property type="entry name" value="Type_1_exporter"/>
</dbReference>
<dbReference type="OrthoDB" id="6500128at2759"/>
<comment type="similarity">
    <text evidence="2">Belongs to the ABC transporter superfamily. ABCB family. Multidrug resistance exporter (TC 3.A.1.201) subfamily.</text>
</comment>
<evidence type="ECO:0000256" key="4">
    <source>
        <dbReference type="ARBA" id="ARBA00022692"/>
    </source>
</evidence>
<feature type="compositionally biased region" description="Basic and acidic residues" evidence="10">
    <location>
        <begin position="596"/>
        <end position="605"/>
    </location>
</feature>
<feature type="transmembrane region" description="Helical" evidence="11">
    <location>
        <begin position="67"/>
        <end position="89"/>
    </location>
</feature>
<feature type="transmembrane region" description="Helical" evidence="11">
    <location>
        <begin position="892"/>
        <end position="916"/>
    </location>
</feature>
<dbReference type="InterPro" id="IPR011527">
    <property type="entry name" value="ABC1_TM_dom"/>
</dbReference>
<comment type="subcellular location">
    <subcellularLocation>
        <location evidence="1">Membrane</location>
        <topology evidence="1">Multi-pass membrane protein</topology>
    </subcellularLocation>
</comment>
<sequence length="1256" mass="137740">MSSYFKLWSFATNLDVFLRCLAAIAAAGSGTAEPLMAIIFGNLVNIFNGKTPVSPEQFRHDINRNALLLFCLFVGKFACVYVAAVMFNFTSTRMTSKIRLRYLQTVLHQPISYFDKVSPGTIATSLSNDTNVVQVALSEKLGVIFQVLSMILCSFIIAFTRSWKLTLVTATVVPYMVLSTGLFGGLSTQTEVKVNKILGDASGIVEEALSSILNVTAMGASEKLVRRFDLYLKDAMRYFKRIGPYMAGIYGNMFFSMQCAYALSLFYGCRLVSRGEIKDGGDVVTVLFCMILASTSMGFIAPLIPDFSKAFAASQQIIKLIGDPKAPAVSKDNNSHKTLESFRGDLEVRNITFAYPERPSVTVVDNMSLHIPANKVTAIVGHSGSGKSTIVGLLERWYTPGQGTILVDGNDINTLDLTWWRTQVGLVQQEPMLFNDTIYHNVLNGLRGPQVGKLTDEEKRALVVDACKQAYAHDFIEQLPNGYDTFAGEQAGLLSGGQKQRIAVARSIVSNPKILLLDEATSALDSQSERAVSAALDKASQGRTTVMIAHKLSTVINAHHIVVLSKGIIVEQGRHSELIALDGHYSRLLQAQNALKEDSSGRETPTEEEQIGKVVTRQLTRHSTTATKDDPLSKITSPLESPEISRRYNIFYCMYVLYTENLSLVWPTIISFAAALGGGAAFPLQAFLFSRLTSVFQKQGSQLVDRGNFWALMFFVLGLFQLISYLVLFYFMGTVGAKLGTIYRRKTLKALLGQDIGFFQTNGNTSGGLTALLAADGVDLSMLFAQNLGLVVVFVTCLIACSIVSIIVYWKLGLVAIFGCLPFLLGSGFLRMRLDMTAQDRTAASFLESARYSTEAVAAIRTVSSLTMEAKVESMYSQKLQHASASSIRKMLFGMALFALSDALALAASALTFWYGGRLMSFGELSSTQFFLIFSAIIFGGQSAGFIFGFTSSINKAHGAMNRILYLTRSKPPINSSTGIDPKDSPPPDDTTTIEFRDVHFRYPSRQTVPVLRGMSFSVARGSHVCIVGPSGCGKSTVVALLERFYDLQNASLDEKTHDSGEITVNGRLITDWDVTKLRKTMGLVAQDTTLYHGTIRDNILMGIDDSELDNEEIEKRIETACTEANIHTFITSLPQSYATDIGARGVALSGGQRQRLALARCLIRNPDILLLDEATSALDPESERAVRDALEETRKERKDLTVVSVTHRVESMKDCDRIFVVDKGVVVESGRWDQLMGRRGRLWGMVALGEVEGQA</sequence>
<keyword evidence="3" id="KW-0813">Transport</keyword>
<keyword evidence="15" id="KW-1185">Reference proteome</keyword>
<evidence type="ECO:0000256" key="8">
    <source>
        <dbReference type="ARBA" id="ARBA00022989"/>
    </source>
</evidence>
<dbReference type="EMBL" id="ML977627">
    <property type="protein sequence ID" value="KAF1996279.1"/>
    <property type="molecule type" value="Genomic_DNA"/>
</dbReference>
<dbReference type="PANTHER" id="PTHR43394">
    <property type="entry name" value="ATP-DEPENDENT PERMEASE MDL1, MITOCHONDRIAL"/>
    <property type="match status" value="1"/>
</dbReference>
<keyword evidence="5" id="KW-0677">Repeat</keyword>
<dbReference type="GO" id="GO:0016887">
    <property type="term" value="F:ATP hydrolysis activity"/>
    <property type="evidence" value="ECO:0007669"/>
    <property type="project" value="InterPro"/>
</dbReference>
<dbReference type="InterPro" id="IPR003439">
    <property type="entry name" value="ABC_transporter-like_ATP-bd"/>
</dbReference>
<keyword evidence="4 11" id="KW-0812">Transmembrane</keyword>
<feature type="region of interest" description="Disordered" evidence="10">
    <location>
        <begin position="596"/>
        <end position="634"/>
    </location>
</feature>
<dbReference type="PROSITE" id="PS00211">
    <property type="entry name" value="ABC_TRANSPORTER_1"/>
    <property type="match status" value="2"/>
</dbReference>
<feature type="compositionally biased region" description="Polar residues" evidence="10">
    <location>
        <begin position="617"/>
        <end position="626"/>
    </location>
</feature>
<protein>
    <submittedName>
        <fullName evidence="14">Multidrug resistance protein 14</fullName>
    </submittedName>
</protein>
<dbReference type="CDD" id="cd03249">
    <property type="entry name" value="ABC_MTABC3_MDL1_MDL2"/>
    <property type="match status" value="1"/>
</dbReference>
<gene>
    <name evidence="14" type="ORF">P154DRAFT_443814</name>
</gene>
<feature type="transmembrane region" description="Helical" evidence="11">
    <location>
        <begin position="165"/>
        <end position="186"/>
    </location>
</feature>
<evidence type="ECO:0000256" key="2">
    <source>
        <dbReference type="ARBA" id="ARBA00007577"/>
    </source>
</evidence>
<dbReference type="GO" id="GO:0005524">
    <property type="term" value="F:ATP binding"/>
    <property type="evidence" value="ECO:0007669"/>
    <property type="project" value="UniProtKB-KW"/>
</dbReference>
<evidence type="ECO:0000256" key="10">
    <source>
        <dbReference type="SAM" id="MobiDB-lite"/>
    </source>
</evidence>
<feature type="domain" description="ABC transmembrane type-1" evidence="13">
    <location>
        <begin position="21"/>
        <end position="309"/>
    </location>
</feature>
<evidence type="ECO:0000313" key="14">
    <source>
        <dbReference type="EMBL" id="KAF1996279.1"/>
    </source>
</evidence>
<name>A0A6A5W630_9PLEO</name>
<evidence type="ECO:0000256" key="5">
    <source>
        <dbReference type="ARBA" id="ARBA00022737"/>
    </source>
</evidence>
<feature type="transmembrane region" description="Helical" evidence="11">
    <location>
        <begin position="21"/>
        <end position="47"/>
    </location>
</feature>
<dbReference type="AlphaFoldDB" id="A0A6A5W630"/>
<dbReference type="Gene3D" id="1.20.1560.10">
    <property type="entry name" value="ABC transporter type 1, transmembrane domain"/>
    <property type="match status" value="1"/>
</dbReference>
<dbReference type="Proteomes" id="UP000799779">
    <property type="component" value="Unassembled WGS sequence"/>
</dbReference>
<evidence type="ECO:0000313" key="15">
    <source>
        <dbReference type="Proteomes" id="UP000799779"/>
    </source>
</evidence>
<feature type="transmembrane region" description="Helical" evidence="11">
    <location>
        <begin position="664"/>
        <end position="689"/>
    </location>
</feature>
<dbReference type="SMART" id="SM00382">
    <property type="entry name" value="AAA"/>
    <property type="match status" value="2"/>
</dbReference>
<evidence type="ECO:0000256" key="11">
    <source>
        <dbReference type="SAM" id="Phobius"/>
    </source>
</evidence>
<proteinExistence type="inferred from homology"/>
<feature type="domain" description="ABC transporter" evidence="12">
    <location>
        <begin position="994"/>
        <end position="1249"/>
    </location>
</feature>
<reference evidence="14" key="1">
    <citation type="journal article" date="2020" name="Stud. Mycol.">
        <title>101 Dothideomycetes genomes: a test case for predicting lifestyles and emergence of pathogens.</title>
        <authorList>
            <person name="Haridas S."/>
            <person name="Albert R."/>
            <person name="Binder M."/>
            <person name="Bloem J."/>
            <person name="Labutti K."/>
            <person name="Salamov A."/>
            <person name="Andreopoulos B."/>
            <person name="Baker S."/>
            <person name="Barry K."/>
            <person name="Bills G."/>
            <person name="Bluhm B."/>
            <person name="Cannon C."/>
            <person name="Castanera R."/>
            <person name="Culley D."/>
            <person name="Daum C."/>
            <person name="Ezra D."/>
            <person name="Gonzalez J."/>
            <person name="Henrissat B."/>
            <person name="Kuo A."/>
            <person name="Liang C."/>
            <person name="Lipzen A."/>
            <person name="Lutzoni F."/>
            <person name="Magnuson J."/>
            <person name="Mondo S."/>
            <person name="Nolan M."/>
            <person name="Ohm R."/>
            <person name="Pangilinan J."/>
            <person name="Park H.-J."/>
            <person name="Ramirez L."/>
            <person name="Alfaro M."/>
            <person name="Sun H."/>
            <person name="Tritt A."/>
            <person name="Yoshinaga Y."/>
            <person name="Zwiers L.-H."/>
            <person name="Turgeon B."/>
            <person name="Goodwin S."/>
            <person name="Spatafora J."/>
            <person name="Crous P."/>
            <person name="Grigoriev I."/>
        </authorList>
    </citation>
    <scope>NUCLEOTIDE SEQUENCE</scope>
    <source>
        <strain evidence="14">CBS 123094</strain>
    </source>
</reference>
<keyword evidence="8 11" id="KW-1133">Transmembrane helix</keyword>
<feature type="transmembrane region" description="Helical" evidence="11">
    <location>
        <begin position="242"/>
        <end position="263"/>
    </location>
</feature>
<feature type="transmembrane region" description="Helical" evidence="11">
    <location>
        <begin position="928"/>
        <end position="951"/>
    </location>
</feature>
<dbReference type="PROSITE" id="PS50929">
    <property type="entry name" value="ABC_TM1F"/>
    <property type="match status" value="2"/>
</dbReference>
<dbReference type="FunFam" id="3.40.50.300:FF:000913">
    <property type="entry name" value="ABC multidrug transporter SitT"/>
    <property type="match status" value="1"/>
</dbReference>
<keyword evidence="6" id="KW-0547">Nucleotide-binding</keyword>
<dbReference type="SUPFAM" id="SSF52540">
    <property type="entry name" value="P-loop containing nucleoside triphosphate hydrolases"/>
    <property type="match status" value="2"/>
</dbReference>
<dbReference type="SUPFAM" id="SSF90123">
    <property type="entry name" value="ABC transporter transmembrane region"/>
    <property type="match status" value="2"/>
</dbReference>
<feature type="transmembrane region" description="Helical" evidence="11">
    <location>
        <begin position="788"/>
        <end position="808"/>
    </location>
</feature>
<dbReference type="Pfam" id="PF00664">
    <property type="entry name" value="ABC_membrane"/>
    <property type="match status" value="2"/>
</dbReference>
<dbReference type="GO" id="GO:0005743">
    <property type="term" value="C:mitochondrial inner membrane"/>
    <property type="evidence" value="ECO:0007669"/>
    <property type="project" value="TreeGrafter"/>
</dbReference>
<dbReference type="Pfam" id="PF00005">
    <property type="entry name" value="ABC_tran"/>
    <property type="match status" value="2"/>
</dbReference>
<dbReference type="PANTHER" id="PTHR43394:SF11">
    <property type="entry name" value="ATP-BINDING CASSETTE TRANSPORTER"/>
    <property type="match status" value="1"/>
</dbReference>
<dbReference type="CDD" id="cd18577">
    <property type="entry name" value="ABC_6TM_Pgp_ABCB1_D1_like"/>
    <property type="match status" value="1"/>
</dbReference>
<dbReference type="InterPro" id="IPR003593">
    <property type="entry name" value="AAA+_ATPase"/>
</dbReference>
<dbReference type="PROSITE" id="PS50893">
    <property type="entry name" value="ABC_TRANSPORTER_2"/>
    <property type="match status" value="2"/>
</dbReference>
<evidence type="ECO:0000256" key="9">
    <source>
        <dbReference type="ARBA" id="ARBA00023136"/>
    </source>
</evidence>
<feature type="transmembrane region" description="Helical" evidence="11">
    <location>
        <begin position="814"/>
        <end position="832"/>
    </location>
</feature>
<organism evidence="14 15">
    <name type="scientific">Amniculicola lignicola CBS 123094</name>
    <dbReference type="NCBI Taxonomy" id="1392246"/>
    <lineage>
        <taxon>Eukaryota</taxon>
        <taxon>Fungi</taxon>
        <taxon>Dikarya</taxon>
        <taxon>Ascomycota</taxon>
        <taxon>Pezizomycotina</taxon>
        <taxon>Dothideomycetes</taxon>
        <taxon>Pleosporomycetidae</taxon>
        <taxon>Pleosporales</taxon>
        <taxon>Amniculicolaceae</taxon>
        <taxon>Amniculicola</taxon>
    </lineage>
</organism>
<dbReference type="FunFam" id="3.40.50.300:FF:001797">
    <property type="entry name" value="ABC transporter, putative"/>
    <property type="match status" value="1"/>
</dbReference>
<dbReference type="Gene3D" id="3.40.50.300">
    <property type="entry name" value="P-loop containing nucleotide triphosphate hydrolases"/>
    <property type="match status" value="2"/>
</dbReference>
<feature type="transmembrane region" description="Helical" evidence="11">
    <location>
        <begin position="709"/>
        <end position="731"/>
    </location>
</feature>
<keyword evidence="9 11" id="KW-0472">Membrane</keyword>
<dbReference type="GO" id="GO:0015421">
    <property type="term" value="F:ABC-type oligopeptide transporter activity"/>
    <property type="evidence" value="ECO:0007669"/>
    <property type="project" value="TreeGrafter"/>
</dbReference>
<dbReference type="GO" id="GO:0090374">
    <property type="term" value="P:oligopeptide export from mitochondrion"/>
    <property type="evidence" value="ECO:0007669"/>
    <property type="project" value="TreeGrafter"/>
</dbReference>
<evidence type="ECO:0000256" key="3">
    <source>
        <dbReference type="ARBA" id="ARBA00022448"/>
    </source>
</evidence>
<dbReference type="InterPro" id="IPR027417">
    <property type="entry name" value="P-loop_NTPase"/>
</dbReference>
<evidence type="ECO:0000256" key="1">
    <source>
        <dbReference type="ARBA" id="ARBA00004141"/>
    </source>
</evidence>
<accession>A0A6A5W630</accession>
<feature type="domain" description="ABC transporter" evidence="12">
    <location>
        <begin position="346"/>
        <end position="591"/>
    </location>
</feature>
<feature type="transmembrane region" description="Helical" evidence="11">
    <location>
        <begin position="141"/>
        <end position="159"/>
    </location>
</feature>
<feature type="domain" description="ABC transmembrane type-1" evidence="13">
    <location>
        <begin position="669"/>
        <end position="956"/>
    </location>
</feature>
<evidence type="ECO:0000256" key="6">
    <source>
        <dbReference type="ARBA" id="ARBA00022741"/>
    </source>
</evidence>
<dbReference type="CDD" id="cd18578">
    <property type="entry name" value="ABC_6TM_Pgp_ABCB1_D2_like"/>
    <property type="match status" value="1"/>
</dbReference>
<evidence type="ECO:0000256" key="7">
    <source>
        <dbReference type="ARBA" id="ARBA00022840"/>
    </source>
</evidence>
<evidence type="ECO:0000259" key="13">
    <source>
        <dbReference type="PROSITE" id="PS50929"/>
    </source>
</evidence>
<dbReference type="InterPro" id="IPR017871">
    <property type="entry name" value="ABC_transporter-like_CS"/>
</dbReference>
<dbReference type="InterPro" id="IPR036640">
    <property type="entry name" value="ABC1_TM_sf"/>
</dbReference>
<evidence type="ECO:0000259" key="12">
    <source>
        <dbReference type="PROSITE" id="PS50893"/>
    </source>
</evidence>
<feature type="transmembrane region" description="Helical" evidence="11">
    <location>
        <begin position="283"/>
        <end position="304"/>
    </location>
</feature>
<keyword evidence="7" id="KW-0067">ATP-binding</keyword>